<reference evidence="5" key="1">
    <citation type="submission" date="2017-01" db="EMBL/GenBank/DDBJ databases">
        <authorList>
            <person name="Varghese N."/>
            <person name="Submissions S."/>
        </authorList>
    </citation>
    <scope>NUCLEOTIDE SEQUENCE [LARGE SCALE GENOMIC DNA]</scope>
    <source>
        <strain evidence="5">3bp</strain>
    </source>
</reference>
<dbReference type="Pfam" id="PF20597">
    <property type="entry name" value="pAdhesive_15"/>
    <property type="match status" value="1"/>
</dbReference>
<feature type="domain" description="DUF5979" evidence="2">
    <location>
        <begin position="610"/>
        <end position="716"/>
    </location>
</feature>
<keyword evidence="1" id="KW-0472">Membrane</keyword>
<evidence type="ECO:0000259" key="3">
    <source>
        <dbReference type="Pfam" id="PF20597"/>
    </source>
</evidence>
<feature type="domain" description="DUF5979" evidence="2">
    <location>
        <begin position="377"/>
        <end position="483"/>
    </location>
</feature>
<protein>
    <submittedName>
        <fullName evidence="4">Choice-of-anchor A domain-containing protein</fullName>
    </submittedName>
</protein>
<evidence type="ECO:0000313" key="5">
    <source>
        <dbReference type="Proteomes" id="UP000186235"/>
    </source>
</evidence>
<dbReference type="Proteomes" id="UP000186235">
    <property type="component" value="Unassembled WGS sequence"/>
</dbReference>
<dbReference type="InterPro" id="IPR046022">
    <property type="entry name" value="DUF5979"/>
</dbReference>
<keyword evidence="5" id="KW-1185">Reference proteome</keyword>
<feature type="domain" description="DUF5979" evidence="2">
    <location>
        <begin position="838"/>
        <end position="941"/>
    </location>
</feature>
<keyword evidence="1" id="KW-0812">Transmembrane</keyword>
<dbReference type="Pfam" id="PF19407">
    <property type="entry name" value="DUF5979"/>
    <property type="match status" value="7"/>
</dbReference>
<evidence type="ECO:0000313" key="4">
    <source>
        <dbReference type="EMBL" id="SIQ11032.1"/>
    </source>
</evidence>
<feature type="domain" description="DUF5979" evidence="2">
    <location>
        <begin position="951"/>
        <end position="1050"/>
    </location>
</feature>
<accession>A0A1N6Q379</accession>
<feature type="domain" description="DUF5979" evidence="2">
    <location>
        <begin position="725"/>
        <end position="830"/>
    </location>
</feature>
<feature type="transmembrane region" description="Helical" evidence="1">
    <location>
        <begin position="1174"/>
        <end position="1194"/>
    </location>
</feature>
<dbReference type="RefSeq" id="WP_076404326.1">
    <property type="nucleotide sequence ID" value="NZ_FTMI01000002.1"/>
</dbReference>
<evidence type="ECO:0000259" key="2">
    <source>
        <dbReference type="Pfam" id="PF19407"/>
    </source>
</evidence>
<evidence type="ECO:0000256" key="1">
    <source>
        <dbReference type="SAM" id="Phobius"/>
    </source>
</evidence>
<feature type="domain" description="DUF5979" evidence="2">
    <location>
        <begin position="496"/>
        <end position="602"/>
    </location>
</feature>
<dbReference type="AlphaFoldDB" id="A0A1N6Q379"/>
<dbReference type="InterPro" id="IPR026588">
    <property type="entry name" value="Choice_anch_A"/>
</dbReference>
<dbReference type="EMBL" id="FTMI01000002">
    <property type="protein sequence ID" value="SIQ11032.1"/>
    <property type="molecule type" value="Genomic_DNA"/>
</dbReference>
<proteinExistence type="predicted"/>
<name>A0A1N6Q379_9MICO</name>
<feature type="domain" description="Choice-of-anchor A" evidence="3">
    <location>
        <begin position="77"/>
        <end position="346"/>
    </location>
</feature>
<dbReference type="NCBIfam" id="TIGR04215">
    <property type="entry name" value="choice_anch_A"/>
    <property type="match status" value="1"/>
</dbReference>
<sequence length="1202" mass="118320">MTPRPPSLRVAPGRLRRAVAALVAAVLALAGAVVLVSGPQARPASAAVGFCPAPGDMPSVGQSPPLFTDTNVTVWTGGDYHATASAAESEGLLVVAGGTTIDGPGNFSIGAVGAGSQITPPDGAVMLAVGGGLEIGTGTSVTVGSTLPTGGAVNVGAAVTGGGSLSTAGTTPGADAPVTQGMGAAALGEWAGYGAVVADASATIAGWPATAAGVVSGTRVTFTGSGTADPQVFTVDSAQLAGVREVVFANVPDDVAIAINVTGDAPVSMSPNYWEGNGSPFINDFNSNPGFGFGSWAARILWNFASTPDLALGRADQFLGTIVAPVADATITTSTNGRVLVGGNLTFGDPSVTGGLEMHSYPWIGPGPFDCTGGASFAVQKTVTGEAAAYVPAGTTFQVEYTYEQPDGVTGGDTLTVPISGALVNGPTLPEGTVVTVRETNLPSVAGVEWGTPVVRVDDEPLGDPAQFTVAAGRTVTVTVVNTANAGGGTTAVGGFTVAKVLAGDALGLVPADTAFLVDWAATLPQGTTYDGALTGTLTVRADGAVVAGPADLPVGTTVTFTERLPLPVVDGVVWGDPAVSPAGPVTVVEGATGVAVTVTNVADPVVGGFAVRKAVEGSAAGDVPASTAFLVDWRATVPAGVAYDGPTSGTLTVRADGTLASGPADLPVGTVVTLAEQQPLPAVDGVVWGVPSFDPGPSVTVTEGAAVEVALTNTAEAVQEVGGFAVQKTVAGGAAGAVPGGTEFLVDWTAELPAGAEHAGETQGTLTVRADGTVDAGPQDLPAGTVVRFVERQPLPTVPGVAWGEPVFSPATVTIGDGDAVAGVALTNQADALVGGFSVAKTVTGDLAGSVPPGTEFSVAWSGALPAGFTHDGPLAGTLTVRADGTAVDGPQDLPVGTVVTFTETDLPEVGDVVWGAPVFSPASVTVGDGEDTLVTLTNTTQDVAAVGGFSVAKEVVGDRADLVPAGTTFTVTYAYELEGTPVGGSVEVPADGTVVAGPQNLPAGTVVTFGETDLPAVDGVVWGTPVFSPPTLVVGDGTDALVTVTNTADQAVGGFSVVKEVVGAAAGSVPASTEFTVRYAFDRDGEPVTGTLTVRADGQVVDGPQDLPVGTVVRLTETDLPTVRGVDWGTPVLTVGDERVTGVTVGAGAPVVVTVTNTASSAGGLAITGADAVVVTTLALLLVGTGAALLVVRARRRRTA</sequence>
<gene>
    <name evidence="4" type="ORF">SAMN05518682_1299</name>
</gene>
<keyword evidence="1" id="KW-1133">Transmembrane helix</keyword>
<feature type="domain" description="DUF5979" evidence="2">
    <location>
        <begin position="1057"/>
        <end position="1160"/>
    </location>
</feature>
<organism evidence="4 5">
    <name type="scientific">Cellulosimicrobium aquatile</name>
    <dbReference type="NCBI Taxonomy" id="1612203"/>
    <lineage>
        <taxon>Bacteria</taxon>
        <taxon>Bacillati</taxon>
        <taxon>Actinomycetota</taxon>
        <taxon>Actinomycetes</taxon>
        <taxon>Micrococcales</taxon>
        <taxon>Promicromonosporaceae</taxon>
        <taxon>Cellulosimicrobium</taxon>
    </lineage>
</organism>